<feature type="compositionally biased region" description="Basic residues" evidence="1">
    <location>
        <begin position="1"/>
        <end position="10"/>
    </location>
</feature>
<name>A0A918T2W7_9GAMM</name>
<proteinExistence type="predicted"/>
<protein>
    <submittedName>
        <fullName evidence="2">Uncharacterized protein</fullName>
    </submittedName>
</protein>
<feature type="region of interest" description="Disordered" evidence="1">
    <location>
        <begin position="1"/>
        <end position="22"/>
    </location>
</feature>
<organism evidence="2 3">
    <name type="scientific">Cognatilysobacter bugurensis</name>
    <dbReference type="NCBI Taxonomy" id="543356"/>
    <lineage>
        <taxon>Bacteria</taxon>
        <taxon>Pseudomonadati</taxon>
        <taxon>Pseudomonadota</taxon>
        <taxon>Gammaproteobacteria</taxon>
        <taxon>Lysobacterales</taxon>
        <taxon>Lysobacteraceae</taxon>
        <taxon>Cognatilysobacter</taxon>
    </lineage>
</organism>
<reference evidence="2" key="1">
    <citation type="journal article" date="2014" name="Int. J. Syst. Evol. Microbiol.">
        <title>Complete genome sequence of Corynebacterium casei LMG S-19264T (=DSM 44701T), isolated from a smear-ripened cheese.</title>
        <authorList>
            <consortium name="US DOE Joint Genome Institute (JGI-PGF)"/>
            <person name="Walter F."/>
            <person name="Albersmeier A."/>
            <person name="Kalinowski J."/>
            <person name="Ruckert C."/>
        </authorList>
    </citation>
    <scope>NUCLEOTIDE SEQUENCE</scope>
    <source>
        <strain evidence="2">KCTC 23077</strain>
    </source>
</reference>
<evidence type="ECO:0000313" key="3">
    <source>
        <dbReference type="Proteomes" id="UP000646426"/>
    </source>
</evidence>
<keyword evidence="3" id="KW-1185">Reference proteome</keyword>
<gene>
    <name evidence="2" type="ORF">GCM10007067_25330</name>
</gene>
<comment type="caution">
    <text evidence="2">The sequence shown here is derived from an EMBL/GenBank/DDBJ whole genome shotgun (WGS) entry which is preliminary data.</text>
</comment>
<reference evidence="2" key="2">
    <citation type="submission" date="2020-09" db="EMBL/GenBank/DDBJ databases">
        <authorList>
            <person name="Sun Q."/>
            <person name="Kim S."/>
        </authorList>
    </citation>
    <scope>NUCLEOTIDE SEQUENCE</scope>
    <source>
        <strain evidence="2">KCTC 23077</strain>
    </source>
</reference>
<dbReference type="EMBL" id="BMYD01000004">
    <property type="protein sequence ID" value="GHA86211.1"/>
    <property type="molecule type" value="Genomic_DNA"/>
</dbReference>
<evidence type="ECO:0000256" key="1">
    <source>
        <dbReference type="SAM" id="MobiDB-lite"/>
    </source>
</evidence>
<accession>A0A918T2W7</accession>
<dbReference type="Proteomes" id="UP000646426">
    <property type="component" value="Unassembled WGS sequence"/>
</dbReference>
<sequence>MHRIGHKRHADAKATLSPISSPPGLCDQVGHVWDRVGRRPGAAITDAERGWPPALLRSASMLSCCVDFAALLSRFVMTRTRQGRRRSLERARFRPGPEFMAAGLDRYT</sequence>
<dbReference type="AlphaFoldDB" id="A0A918T2W7"/>
<evidence type="ECO:0000313" key="2">
    <source>
        <dbReference type="EMBL" id="GHA86211.1"/>
    </source>
</evidence>